<dbReference type="PATRIC" id="fig|187330.3.peg.441"/>
<organism evidence="1 2">
    <name type="scientific">Pseudoalteromonas porphyrae</name>
    <dbReference type="NCBI Taxonomy" id="187330"/>
    <lineage>
        <taxon>Bacteria</taxon>
        <taxon>Pseudomonadati</taxon>
        <taxon>Pseudomonadota</taxon>
        <taxon>Gammaproteobacteria</taxon>
        <taxon>Alteromonadales</taxon>
        <taxon>Pseudoalteromonadaceae</taxon>
        <taxon>Pseudoalteromonas</taxon>
    </lineage>
</organism>
<dbReference type="RefSeq" id="WP_054206648.1">
    <property type="nucleotide sequence ID" value="NZ_LHPH01000002.1"/>
</dbReference>
<comment type="caution">
    <text evidence="1">The sequence shown here is derived from an EMBL/GenBank/DDBJ whole genome shotgun (WGS) entry which is preliminary data.</text>
</comment>
<accession>A0A0N1EN14</accession>
<dbReference type="OrthoDB" id="6312198at2"/>
<dbReference type="Proteomes" id="UP000037848">
    <property type="component" value="Unassembled WGS sequence"/>
</dbReference>
<protein>
    <submittedName>
        <fullName evidence="1">Uncharacterized protein</fullName>
    </submittedName>
</protein>
<evidence type="ECO:0000313" key="1">
    <source>
        <dbReference type="EMBL" id="KPH65083.1"/>
    </source>
</evidence>
<name>A0A0N1EN14_9GAMM</name>
<evidence type="ECO:0000313" key="2">
    <source>
        <dbReference type="Proteomes" id="UP000037848"/>
    </source>
</evidence>
<dbReference type="EMBL" id="LHPH01000002">
    <property type="protein sequence ID" value="KPH65083.1"/>
    <property type="molecule type" value="Genomic_DNA"/>
</dbReference>
<gene>
    <name evidence="1" type="ORF">ADS77_02065</name>
</gene>
<dbReference type="STRING" id="187330.AMS58_19330"/>
<sequence length="85" mass="9665">MIIDYFIQKPNRKVTHLSQKMDALDGLKKQHQQAFNYRLKRFLVSNVGIGSAFTAGAGYQALKSSEKHKSTASKISKLTWLLRLL</sequence>
<reference evidence="1 2" key="1">
    <citation type="submission" date="2015-08" db="EMBL/GenBank/DDBJ databases">
        <title>Draft Genome Sequence of Pseudoalteromonas porphyrae UCD-SED14.</title>
        <authorList>
            <person name="Coil D.A."/>
            <person name="Jospin G."/>
            <person name="Lee R.D."/>
            <person name="Eisen J.A."/>
        </authorList>
    </citation>
    <scope>NUCLEOTIDE SEQUENCE [LARGE SCALE GENOMIC DNA]</scope>
    <source>
        <strain evidence="1 2">UCD-SED14</strain>
    </source>
</reference>
<proteinExistence type="predicted"/>
<keyword evidence="2" id="KW-1185">Reference proteome</keyword>
<dbReference type="AlphaFoldDB" id="A0A0N1EN14"/>